<dbReference type="Gene3D" id="3.40.50.720">
    <property type="entry name" value="NAD(P)-binding Rossmann-like Domain"/>
    <property type="match status" value="3"/>
</dbReference>
<sequence>MSELLNKTALITGGGSGINLELAKALRARGCEILIADIVLNPETTDDSYLNTKILEAKKPGTILHLSSIKAQKPSVVLPLYAVSKAAVSQFVRCMGPLEQMCGIRVVVVAPGYVKLLPLISSLADISSWIEQTVQKFGILDGAVNSAGISAVQMGKGRIRDLTDDNWALCMSINASGVFYSMRAEIRAMVHGGSIVNLASLAGVTAVPGAAEYSASKHAVVGLTKTGAREEGKSGIRINAVAPGAIDTAMTRNVPPEFTAFLDERVMKQPISRQGRAEEVAQLICFLLSGSSSFVTGQIIRIDGGSSV</sequence>
<evidence type="ECO:0000256" key="4">
    <source>
        <dbReference type="RuleBase" id="RU000363"/>
    </source>
</evidence>
<protein>
    <submittedName>
        <fullName evidence="5">Levodione reductase</fullName>
    </submittedName>
</protein>
<comment type="caution">
    <text evidence="5">The sequence shown here is derived from an EMBL/GenBank/DDBJ whole genome shotgun (WGS) entry which is preliminary data.</text>
</comment>
<keyword evidence="3" id="KW-0560">Oxidoreductase</keyword>
<dbReference type="PANTHER" id="PTHR24321:SF8">
    <property type="entry name" value="ESTRADIOL 17-BETA-DEHYDROGENASE 8-RELATED"/>
    <property type="match status" value="1"/>
</dbReference>
<keyword evidence="6" id="KW-1185">Reference proteome</keyword>
<keyword evidence="2" id="KW-0521">NADP</keyword>
<evidence type="ECO:0000256" key="1">
    <source>
        <dbReference type="ARBA" id="ARBA00006484"/>
    </source>
</evidence>
<dbReference type="FunFam" id="3.40.50.720:FF:000084">
    <property type="entry name" value="Short-chain dehydrogenase reductase"/>
    <property type="match status" value="1"/>
</dbReference>
<dbReference type="Proteomes" id="UP000037904">
    <property type="component" value="Unassembled WGS sequence"/>
</dbReference>
<dbReference type="PROSITE" id="PS00061">
    <property type="entry name" value="ADH_SHORT"/>
    <property type="match status" value="2"/>
</dbReference>
<dbReference type="InterPro" id="IPR002347">
    <property type="entry name" value="SDR_fam"/>
</dbReference>
<evidence type="ECO:0000313" key="6">
    <source>
        <dbReference type="Proteomes" id="UP000037904"/>
    </source>
</evidence>
<evidence type="ECO:0000313" key="5">
    <source>
        <dbReference type="EMBL" id="KPA36072.1"/>
    </source>
</evidence>
<dbReference type="InterPro" id="IPR020904">
    <property type="entry name" value="Sc_DH/Rdtase_CS"/>
</dbReference>
<evidence type="ECO:0000256" key="2">
    <source>
        <dbReference type="ARBA" id="ARBA00022857"/>
    </source>
</evidence>
<dbReference type="Pfam" id="PF00106">
    <property type="entry name" value="adh_short"/>
    <property type="match status" value="1"/>
</dbReference>
<dbReference type="EMBL" id="JXCE01000765">
    <property type="protein sequence ID" value="KPA36072.1"/>
    <property type="molecule type" value="Genomic_DNA"/>
</dbReference>
<reference evidence="5 6" key="1">
    <citation type="submission" date="2015-04" db="EMBL/GenBank/DDBJ databases">
        <title>The draft genome sequence of Fusarium langsethiae, a T-2/HT-2 mycotoxin producer.</title>
        <authorList>
            <person name="Lysoe E."/>
            <person name="Divon H.H."/>
            <person name="Terzi V."/>
            <person name="Orru L."/>
            <person name="Lamontanara A."/>
            <person name="Kolseth A.-K."/>
            <person name="Frandsen R.J."/>
            <person name="Nielsen K."/>
            <person name="Thrane U."/>
        </authorList>
    </citation>
    <scope>NUCLEOTIDE SEQUENCE [LARGE SCALE GENOMIC DNA]</scope>
    <source>
        <strain evidence="5 6">Fl201059</strain>
    </source>
</reference>
<proteinExistence type="inferred from homology"/>
<dbReference type="Pfam" id="PF13561">
    <property type="entry name" value="adh_short_C2"/>
    <property type="match status" value="1"/>
</dbReference>
<organism evidence="5 6">
    <name type="scientific">Fusarium langsethiae</name>
    <dbReference type="NCBI Taxonomy" id="179993"/>
    <lineage>
        <taxon>Eukaryota</taxon>
        <taxon>Fungi</taxon>
        <taxon>Dikarya</taxon>
        <taxon>Ascomycota</taxon>
        <taxon>Pezizomycotina</taxon>
        <taxon>Sordariomycetes</taxon>
        <taxon>Hypocreomycetidae</taxon>
        <taxon>Hypocreales</taxon>
        <taxon>Nectriaceae</taxon>
        <taxon>Fusarium</taxon>
    </lineage>
</organism>
<dbReference type="CDD" id="cd05233">
    <property type="entry name" value="SDR_c"/>
    <property type="match status" value="1"/>
</dbReference>
<dbReference type="SUPFAM" id="SSF51735">
    <property type="entry name" value="NAD(P)-binding Rossmann-fold domains"/>
    <property type="match status" value="2"/>
</dbReference>
<dbReference type="PRINTS" id="PR00081">
    <property type="entry name" value="GDHRDH"/>
</dbReference>
<evidence type="ECO:0000256" key="3">
    <source>
        <dbReference type="ARBA" id="ARBA00023002"/>
    </source>
</evidence>
<gene>
    <name evidence="5" type="ORF">FLAG1_11181</name>
</gene>
<dbReference type="AlphaFoldDB" id="A0A0M9EN21"/>
<dbReference type="GO" id="GO:0016491">
    <property type="term" value="F:oxidoreductase activity"/>
    <property type="evidence" value="ECO:0007669"/>
    <property type="project" value="UniProtKB-KW"/>
</dbReference>
<dbReference type="InterPro" id="IPR036291">
    <property type="entry name" value="NAD(P)-bd_dom_sf"/>
</dbReference>
<name>A0A0M9EN21_FUSLA</name>
<accession>A0A0M9EN21</accession>
<dbReference type="PANTHER" id="PTHR24321">
    <property type="entry name" value="DEHYDROGENASES, SHORT CHAIN"/>
    <property type="match status" value="1"/>
</dbReference>
<dbReference type="PRINTS" id="PR00080">
    <property type="entry name" value="SDRFAMILY"/>
</dbReference>
<comment type="similarity">
    <text evidence="1 4">Belongs to the short-chain dehydrogenases/reductases (SDR) family.</text>
</comment>